<dbReference type="OrthoDB" id="5429923at2759"/>
<keyword evidence="3" id="KW-1185">Reference proteome</keyword>
<evidence type="ECO:0000256" key="1">
    <source>
        <dbReference type="SAM" id="MobiDB-lite"/>
    </source>
</evidence>
<accession>A0A167FEI8</accession>
<feature type="region of interest" description="Disordered" evidence="1">
    <location>
        <begin position="404"/>
        <end position="425"/>
    </location>
</feature>
<dbReference type="AlphaFoldDB" id="A0A167FEI8"/>
<gene>
    <name evidence="2" type="ORF">BBO_03737</name>
</gene>
<reference evidence="2 3" key="1">
    <citation type="journal article" date="2016" name="Genome Biol. Evol.">
        <title>Divergent and convergent evolution of fungal pathogenicity.</title>
        <authorList>
            <person name="Shang Y."/>
            <person name="Xiao G."/>
            <person name="Zheng P."/>
            <person name="Cen K."/>
            <person name="Zhan S."/>
            <person name="Wang C."/>
        </authorList>
    </citation>
    <scope>NUCLEOTIDE SEQUENCE [LARGE SCALE GENOMIC DNA]</scope>
    <source>
        <strain evidence="2 3">RCEF 3172</strain>
    </source>
</reference>
<dbReference type="EMBL" id="AZHA01000009">
    <property type="protein sequence ID" value="OAA45159.1"/>
    <property type="molecule type" value="Genomic_DNA"/>
</dbReference>
<comment type="caution">
    <text evidence="2">The sequence shown here is derived from an EMBL/GenBank/DDBJ whole genome shotgun (WGS) entry which is preliminary data.</text>
</comment>
<organism evidence="2 3">
    <name type="scientific">Beauveria brongniartii RCEF 3172</name>
    <dbReference type="NCBI Taxonomy" id="1081107"/>
    <lineage>
        <taxon>Eukaryota</taxon>
        <taxon>Fungi</taxon>
        <taxon>Dikarya</taxon>
        <taxon>Ascomycota</taxon>
        <taxon>Pezizomycotina</taxon>
        <taxon>Sordariomycetes</taxon>
        <taxon>Hypocreomycetidae</taxon>
        <taxon>Hypocreales</taxon>
        <taxon>Cordycipitaceae</taxon>
        <taxon>Beauveria</taxon>
        <taxon>Beauveria brongniartii</taxon>
    </lineage>
</organism>
<evidence type="ECO:0000313" key="3">
    <source>
        <dbReference type="Proteomes" id="UP000076863"/>
    </source>
</evidence>
<dbReference type="Proteomes" id="UP000076863">
    <property type="component" value="Unassembled WGS sequence"/>
</dbReference>
<evidence type="ECO:0000313" key="2">
    <source>
        <dbReference type="EMBL" id="OAA45159.1"/>
    </source>
</evidence>
<feature type="compositionally biased region" description="Polar residues" evidence="1">
    <location>
        <begin position="408"/>
        <end position="425"/>
    </location>
</feature>
<feature type="compositionally biased region" description="Low complexity" evidence="1">
    <location>
        <begin position="358"/>
        <end position="369"/>
    </location>
</feature>
<proteinExistence type="predicted"/>
<name>A0A167FEI8_9HYPO</name>
<feature type="region of interest" description="Disordered" evidence="1">
    <location>
        <begin position="315"/>
        <end position="391"/>
    </location>
</feature>
<protein>
    <submittedName>
        <fullName evidence="2">Gag-like protein</fullName>
    </submittedName>
</protein>
<sequence length="425" mass="46828">MAPKWPQVNNGPEHINEHATYLREACNQLQAVDRGRHNQVPWNIVQPYLESTILLTGKVLRQPALREILQQVKDAAKCTQNIQNDVTIIKNSVGLSTTPLNASNFSGTRTRGAPMSWAQVAAQGRGSLPLPPPVSHDTTANKDQTTVTAYKDRTVTVKLKDNGIIQRHRTRPASWTKQQVETAVRTSSATTSIKIVAAHQLKSGDIQIIANTTAEAKRLKENQEWIRSLGENAELIVPTYGVIVHGIPTNSLNIKDQGTTIQQMLADNHTVIPSARISYIGWLTKEAHLKRASSIVVEFIEPEMANAIIYAGMQRQQEQQEPCPRPDINLGLKPGSSPSNRPALSERPNADSVGRRLTASSAGATNTAGHRNWDRVRTIHGTNSTEPIRGGYLDESRACDRMYRTSKECSVSQHKKQTTGSNEST</sequence>